<accession>A0AAV5CAH0</accession>
<comment type="caution">
    <text evidence="9">The sequence shown here is derived from an EMBL/GenBank/DDBJ whole genome shotgun (WGS) entry which is preliminary data.</text>
</comment>
<evidence type="ECO:0000256" key="2">
    <source>
        <dbReference type="ARBA" id="ARBA00008572"/>
    </source>
</evidence>
<feature type="transmembrane region" description="Helical" evidence="7">
    <location>
        <begin position="417"/>
        <end position="435"/>
    </location>
</feature>
<dbReference type="InterPro" id="IPR002293">
    <property type="entry name" value="AA/rel_permease1"/>
</dbReference>
<dbReference type="PIRSF" id="PIRSF006060">
    <property type="entry name" value="AA_transporter"/>
    <property type="match status" value="1"/>
</dbReference>
<proteinExistence type="inferred from homology"/>
<keyword evidence="3" id="KW-0813">Transport</keyword>
<dbReference type="InterPro" id="IPR029485">
    <property type="entry name" value="CAT_C"/>
</dbReference>
<reference evidence="9" key="1">
    <citation type="journal article" date="2018" name="DNA Res.">
        <title>Multiple hybrid de novo genome assembly of finger millet, an orphan allotetraploid crop.</title>
        <authorList>
            <person name="Hatakeyama M."/>
            <person name="Aluri S."/>
            <person name="Balachadran M.T."/>
            <person name="Sivarajan S.R."/>
            <person name="Patrignani A."/>
            <person name="Gruter S."/>
            <person name="Poveda L."/>
            <person name="Shimizu-Inatsugi R."/>
            <person name="Baeten J."/>
            <person name="Francoijs K.J."/>
            <person name="Nataraja K.N."/>
            <person name="Reddy Y.A.N."/>
            <person name="Phadnis S."/>
            <person name="Ravikumar R.L."/>
            <person name="Schlapbach R."/>
            <person name="Sreeman S.M."/>
            <person name="Shimizu K.K."/>
        </authorList>
    </citation>
    <scope>NUCLEOTIDE SEQUENCE</scope>
</reference>
<dbReference type="PANTHER" id="PTHR43243">
    <property type="entry name" value="INNER MEMBRANE TRANSPORTER YGJI-RELATED"/>
    <property type="match status" value="1"/>
</dbReference>
<evidence type="ECO:0000256" key="1">
    <source>
        <dbReference type="ARBA" id="ARBA00004141"/>
    </source>
</evidence>
<dbReference type="Proteomes" id="UP001054889">
    <property type="component" value="Unassembled WGS sequence"/>
</dbReference>
<gene>
    <name evidence="9" type="primary">ga11804</name>
    <name evidence="9" type="ORF">PR202_ga11804</name>
</gene>
<feature type="transmembrane region" description="Helical" evidence="7">
    <location>
        <begin position="155"/>
        <end position="176"/>
    </location>
</feature>
<evidence type="ECO:0000313" key="9">
    <source>
        <dbReference type="EMBL" id="GJM95101.1"/>
    </source>
</evidence>
<keyword evidence="4 7" id="KW-0812">Transmembrane</keyword>
<evidence type="ECO:0000259" key="8">
    <source>
        <dbReference type="Pfam" id="PF13906"/>
    </source>
</evidence>
<feature type="domain" description="Cationic amino acid transporter C-terminal" evidence="8">
    <location>
        <begin position="390"/>
        <end position="440"/>
    </location>
</feature>
<dbReference type="Pfam" id="PF13520">
    <property type="entry name" value="AA_permease_2"/>
    <property type="match status" value="1"/>
</dbReference>
<dbReference type="EMBL" id="BQKI01000005">
    <property type="protein sequence ID" value="GJM95101.1"/>
    <property type="molecule type" value="Genomic_DNA"/>
</dbReference>
<evidence type="ECO:0000313" key="10">
    <source>
        <dbReference type="Proteomes" id="UP001054889"/>
    </source>
</evidence>
<keyword evidence="5 7" id="KW-1133">Transmembrane helix</keyword>
<comment type="subcellular location">
    <subcellularLocation>
        <location evidence="1">Membrane</location>
        <topology evidence="1">Multi-pass membrane protein</topology>
    </subcellularLocation>
</comment>
<feature type="transmembrane region" description="Helical" evidence="7">
    <location>
        <begin position="227"/>
        <end position="249"/>
    </location>
</feature>
<evidence type="ECO:0000256" key="5">
    <source>
        <dbReference type="ARBA" id="ARBA00022989"/>
    </source>
</evidence>
<sequence>MGGGVHALMRRKQVDSERAHAAGAHQLRKELSITQLVAIELASRCPSAGSAYHYSYICVGEGVAWLIGWALILEYTIGGSAVARGISPNLALFFGGPDSLPWILARHELPWLDVVVDPCAAFLVFVVTGLVPYFAMDPDTPISSAFARHGMHWAMYVVTTGAVLALCSTLMGSILPQPRILMAMARDGLLPSFFCDVNKKTQVPVKSTIVTGICAATLAFFMDVSQLAGMVSVGTLLAFTIVAVSILILRYVPPDEVPLPSSLQASFRLSQENDEEKVTGSLGDEDHGQGASEINDVIVVESIKDPLIEKHLYASKLDEAKRRKTAACSIASVCAGVLVLTSSASATFLPFLVQCFICVFGGLLLLTGLGVLCWIDQDDGRHSFGHSGGFICPLVPLLPVMCILINTYLLINLGGGTWMRVGVWLVMGVFVYIFYGRTHSSLTDVVYVPVAQANEIYEHSSSSFVA</sequence>
<evidence type="ECO:0000256" key="3">
    <source>
        <dbReference type="ARBA" id="ARBA00022448"/>
    </source>
</evidence>
<name>A0AAV5CAH0_ELECO</name>
<keyword evidence="10" id="KW-1185">Reference proteome</keyword>
<comment type="similarity">
    <text evidence="2">Belongs to the amino acid-polyamine-organocation (APC) superfamily. Cationic amino acid transporter (CAT) (TC 2.A.3.3) family.</text>
</comment>
<organism evidence="9 10">
    <name type="scientific">Eleusine coracana subsp. coracana</name>
    <dbReference type="NCBI Taxonomy" id="191504"/>
    <lineage>
        <taxon>Eukaryota</taxon>
        <taxon>Viridiplantae</taxon>
        <taxon>Streptophyta</taxon>
        <taxon>Embryophyta</taxon>
        <taxon>Tracheophyta</taxon>
        <taxon>Spermatophyta</taxon>
        <taxon>Magnoliopsida</taxon>
        <taxon>Liliopsida</taxon>
        <taxon>Poales</taxon>
        <taxon>Poaceae</taxon>
        <taxon>PACMAD clade</taxon>
        <taxon>Chloridoideae</taxon>
        <taxon>Cynodonteae</taxon>
        <taxon>Eleusininae</taxon>
        <taxon>Eleusine</taxon>
    </lineage>
</organism>
<dbReference type="GO" id="GO:0016020">
    <property type="term" value="C:membrane"/>
    <property type="evidence" value="ECO:0007669"/>
    <property type="project" value="UniProtKB-SubCell"/>
</dbReference>
<feature type="transmembrane region" description="Helical" evidence="7">
    <location>
        <begin position="326"/>
        <end position="345"/>
    </location>
</feature>
<protein>
    <recommendedName>
        <fullName evidence="8">Cationic amino acid transporter C-terminal domain-containing protein</fullName>
    </recommendedName>
</protein>
<dbReference type="Pfam" id="PF13906">
    <property type="entry name" value="AA_permease_C"/>
    <property type="match status" value="1"/>
</dbReference>
<dbReference type="Gene3D" id="1.20.1740.10">
    <property type="entry name" value="Amino acid/polyamine transporter I"/>
    <property type="match status" value="2"/>
</dbReference>
<evidence type="ECO:0000256" key="4">
    <source>
        <dbReference type="ARBA" id="ARBA00022692"/>
    </source>
</evidence>
<evidence type="ECO:0000256" key="6">
    <source>
        <dbReference type="ARBA" id="ARBA00023136"/>
    </source>
</evidence>
<feature type="transmembrane region" description="Helical" evidence="7">
    <location>
        <begin position="351"/>
        <end position="375"/>
    </location>
</feature>
<feature type="transmembrane region" description="Helical" evidence="7">
    <location>
        <begin position="387"/>
        <end position="411"/>
    </location>
</feature>
<feature type="transmembrane region" description="Helical" evidence="7">
    <location>
        <begin position="114"/>
        <end position="135"/>
    </location>
</feature>
<dbReference type="PANTHER" id="PTHR43243:SF4">
    <property type="entry name" value="CATIONIC AMINO ACID TRANSPORTER 4"/>
    <property type="match status" value="1"/>
</dbReference>
<dbReference type="AlphaFoldDB" id="A0AAV5CAH0"/>
<keyword evidence="6 7" id="KW-0472">Membrane</keyword>
<evidence type="ECO:0000256" key="7">
    <source>
        <dbReference type="SAM" id="Phobius"/>
    </source>
</evidence>
<reference evidence="9" key="2">
    <citation type="submission" date="2021-12" db="EMBL/GenBank/DDBJ databases">
        <title>Resequencing data analysis of finger millet.</title>
        <authorList>
            <person name="Hatakeyama M."/>
            <person name="Aluri S."/>
            <person name="Balachadran M.T."/>
            <person name="Sivarajan S.R."/>
            <person name="Poveda L."/>
            <person name="Shimizu-Inatsugi R."/>
            <person name="Schlapbach R."/>
            <person name="Sreeman S.M."/>
            <person name="Shimizu K.K."/>
        </authorList>
    </citation>
    <scope>NUCLEOTIDE SEQUENCE</scope>
</reference>
<dbReference type="GO" id="GO:0015171">
    <property type="term" value="F:amino acid transmembrane transporter activity"/>
    <property type="evidence" value="ECO:0007669"/>
    <property type="project" value="TreeGrafter"/>
</dbReference>